<evidence type="ECO:0000313" key="2">
    <source>
        <dbReference type="EMBL" id="PRW64470.1"/>
    </source>
</evidence>
<name>A0A2T0GZF6_ACTMO</name>
<accession>A0A2T0GZF6</accession>
<dbReference type="InParanoid" id="A0A2T0GZF6"/>
<dbReference type="AlphaFoldDB" id="A0A2T0GZF6"/>
<feature type="transmembrane region" description="Helical" evidence="1">
    <location>
        <begin position="35"/>
        <end position="53"/>
    </location>
</feature>
<keyword evidence="1" id="KW-0472">Membrane</keyword>
<keyword evidence="3" id="KW-1185">Reference proteome</keyword>
<keyword evidence="1" id="KW-0812">Transmembrane</keyword>
<dbReference type="STRING" id="1050202.GCA_000384035_02111"/>
<dbReference type="RefSeq" id="WP_106112916.1">
    <property type="nucleotide sequence ID" value="NZ_PVSR01000004.1"/>
</dbReference>
<dbReference type="EMBL" id="PVSR01000004">
    <property type="protein sequence ID" value="PRW64470.1"/>
    <property type="molecule type" value="Genomic_DNA"/>
</dbReference>
<feature type="transmembrane region" description="Helical" evidence="1">
    <location>
        <begin position="9"/>
        <end position="29"/>
    </location>
</feature>
<reference evidence="2 3" key="1">
    <citation type="submission" date="2018-03" db="EMBL/GenBank/DDBJ databases">
        <title>Actinopolyspora mortivallis from Sahara, screening for active biomolecules.</title>
        <authorList>
            <person name="Selama O."/>
            <person name="Wellington E.M.H."/>
            <person name="Hacene H."/>
        </authorList>
    </citation>
    <scope>NUCLEOTIDE SEQUENCE [LARGE SCALE GENOMIC DNA]</scope>
    <source>
        <strain evidence="2 3">M5A</strain>
    </source>
</reference>
<gene>
    <name evidence="2" type="ORF">CEP50_05455</name>
</gene>
<dbReference type="Proteomes" id="UP000239352">
    <property type="component" value="Unassembled WGS sequence"/>
</dbReference>
<evidence type="ECO:0000256" key="1">
    <source>
        <dbReference type="SAM" id="Phobius"/>
    </source>
</evidence>
<proteinExistence type="predicted"/>
<protein>
    <submittedName>
        <fullName evidence="2">Uncharacterized protein</fullName>
    </submittedName>
</protein>
<keyword evidence="1" id="KW-1133">Transmembrane helix</keyword>
<organism evidence="2 3">
    <name type="scientific">Actinopolyspora mortivallis</name>
    <dbReference type="NCBI Taxonomy" id="33906"/>
    <lineage>
        <taxon>Bacteria</taxon>
        <taxon>Bacillati</taxon>
        <taxon>Actinomycetota</taxon>
        <taxon>Actinomycetes</taxon>
        <taxon>Actinopolysporales</taxon>
        <taxon>Actinopolysporaceae</taxon>
        <taxon>Actinopolyspora</taxon>
    </lineage>
</organism>
<comment type="caution">
    <text evidence="2">The sequence shown here is derived from an EMBL/GenBank/DDBJ whole genome shotgun (WGS) entry which is preliminary data.</text>
</comment>
<sequence length="62" mass="6388">MRPGGAARVVAAVVCLGMVVGYASTHLLVSGVSGWVVLFVALLVLGLPLGAVLRSATRSRRR</sequence>
<evidence type="ECO:0000313" key="3">
    <source>
        <dbReference type="Proteomes" id="UP000239352"/>
    </source>
</evidence>